<dbReference type="InterPro" id="IPR023753">
    <property type="entry name" value="FAD/NAD-binding_dom"/>
</dbReference>
<feature type="binding site" evidence="9">
    <location>
        <position position="22"/>
    </location>
    <ligand>
        <name>FAD</name>
        <dbReference type="ChEBI" id="CHEBI:57692"/>
    </ligand>
</feature>
<feature type="binding site" evidence="10">
    <location>
        <position position="377"/>
    </location>
    <ligand>
        <name>NADP(+)</name>
        <dbReference type="ChEBI" id="CHEBI:58349"/>
    </ligand>
</feature>
<feature type="binding site" evidence="9">
    <location>
        <position position="51"/>
    </location>
    <ligand>
        <name>FAD</name>
        <dbReference type="ChEBI" id="CHEBI:57692"/>
    </ligand>
</feature>
<dbReference type="SUPFAM" id="SSF51971">
    <property type="entry name" value="Nucleotide-binding domain"/>
    <property type="match status" value="2"/>
</dbReference>
<organism evidence="13 14">
    <name type="scientific">Litorilinea aerophila</name>
    <dbReference type="NCBI Taxonomy" id="1204385"/>
    <lineage>
        <taxon>Bacteria</taxon>
        <taxon>Bacillati</taxon>
        <taxon>Chloroflexota</taxon>
        <taxon>Caldilineae</taxon>
        <taxon>Caldilineales</taxon>
        <taxon>Caldilineaceae</taxon>
        <taxon>Litorilinea</taxon>
    </lineage>
</organism>
<comment type="catalytic activity">
    <reaction evidence="8">
        <text>2 reduced [2Fe-2S]-[ferredoxin] + NADP(+) + H(+) = 2 oxidized [2Fe-2S]-[ferredoxin] + NADPH</text>
        <dbReference type="Rhea" id="RHEA:20125"/>
        <dbReference type="Rhea" id="RHEA-COMP:10000"/>
        <dbReference type="Rhea" id="RHEA-COMP:10001"/>
        <dbReference type="ChEBI" id="CHEBI:15378"/>
        <dbReference type="ChEBI" id="CHEBI:33737"/>
        <dbReference type="ChEBI" id="CHEBI:33738"/>
        <dbReference type="ChEBI" id="CHEBI:57783"/>
        <dbReference type="ChEBI" id="CHEBI:58349"/>
        <dbReference type="EC" id="1.18.1.2"/>
    </reaction>
</comment>
<dbReference type="Gene3D" id="3.40.50.720">
    <property type="entry name" value="NAD(P)-binding Rossmann-like Domain"/>
    <property type="match status" value="1"/>
</dbReference>
<dbReference type="Proteomes" id="UP000317371">
    <property type="component" value="Unassembled WGS sequence"/>
</dbReference>
<feature type="binding site" evidence="9">
    <location>
        <position position="370"/>
    </location>
    <ligand>
        <name>FAD</name>
        <dbReference type="ChEBI" id="CHEBI:57692"/>
    </ligand>
</feature>
<dbReference type="RefSeq" id="WP_141610175.1">
    <property type="nucleotide sequence ID" value="NZ_VIGC02000012.1"/>
</dbReference>
<dbReference type="InParanoid" id="A0A540VFV6"/>
<dbReference type="EMBL" id="VIGC01000012">
    <property type="protein sequence ID" value="TQE95640.1"/>
    <property type="molecule type" value="Genomic_DNA"/>
</dbReference>
<dbReference type="Gene3D" id="3.50.50.60">
    <property type="entry name" value="FAD/NAD(P)-binding domain"/>
    <property type="match status" value="1"/>
</dbReference>
<dbReference type="GO" id="GO:0004324">
    <property type="term" value="F:ferredoxin-NADP+ reductase activity"/>
    <property type="evidence" value="ECO:0007669"/>
    <property type="project" value="UniProtKB-EC"/>
</dbReference>
<protein>
    <recommendedName>
        <fullName evidence="3">ferredoxin--NADP(+) reductase</fullName>
        <ecNumber evidence="3">1.18.1.2</ecNumber>
    </recommendedName>
</protein>
<evidence type="ECO:0000256" key="2">
    <source>
        <dbReference type="ARBA" id="ARBA00008312"/>
    </source>
</evidence>
<gene>
    <name evidence="13" type="ORF">FKZ61_10960</name>
</gene>
<dbReference type="PANTHER" id="PTHR48467">
    <property type="entry name" value="GLUTAMATE SYNTHASE 1 [NADH], CHLOROPLASTIC-LIKE"/>
    <property type="match status" value="1"/>
</dbReference>
<evidence type="ECO:0000256" key="8">
    <source>
        <dbReference type="ARBA" id="ARBA00047776"/>
    </source>
</evidence>
<accession>A0A540VFV6</accession>
<feature type="binding site" evidence="9">
    <location>
        <begin position="377"/>
        <end position="379"/>
    </location>
    <ligand>
        <name>FAD</name>
        <dbReference type="ChEBI" id="CHEBI:57692"/>
    </ligand>
</feature>
<feature type="binding site" evidence="10">
    <location>
        <position position="214"/>
    </location>
    <ligand>
        <name>NADP(+)</name>
        <dbReference type="ChEBI" id="CHEBI:58349"/>
    </ligand>
</feature>
<keyword evidence="11" id="KW-0472">Membrane</keyword>
<keyword evidence="7" id="KW-0560">Oxidoreductase</keyword>
<evidence type="ECO:0000256" key="1">
    <source>
        <dbReference type="ARBA" id="ARBA00001974"/>
    </source>
</evidence>
<evidence type="ECO:0000256" key="7">
    <source>
        <dbReference type="ARBA" id="ARBA00023002"/>
    </source>
</evidence>
<dbReference type="InterPro" id="IPR021163">
    <property type="entry name" value="Ferredox_Rdtase_adrenod"/>
</dbReference>
<keyword evidence="11" id="KW-0812">Transmembrane</keyword>
<evidence type="ECO:0000256" key="4">
    <source>
        <dbReference type="ARBA" id="ARBA00022630"/>
    </source>
</evidence>
<evidence type="ECO:0000256" key="9">
    <source>
        <dbReference type="PIRSR" id="PIRSR000362-1"/>
    </source>
</evidence>
<sequence length="473" mass="52023">MSTRLGTPERPLYVAIIGAGPSGFYAAGALFKEDIVVHVDMFERLPAPHGLVRYGVAPDHQNIKAVSKVYDRTAKEPGFRFFGNVEFGRDITHDELRRHYDAIIYAVGAQTDRRLNIPGEDLPNSMSATEFVAWYNGHPYFADLAPDLSVESAVVVGAGNVAMDVARILAKSADELRHTDIADHALAALAESQIKEIHILARRGPAQVKFTNAEIREFGHLENADPIVFERELKLDPASSASIKDDTAAQKNIDYLRAYAEIGATGKPRRVYFRFLLSPVEIIGEDGRIVAVRAEKNQLRPTLTGYINAYGTGEYEEIPAGLVLRAVGYKGIPLPGVPYDPRTGVIPNDVGRVMNPETDKLVPGEYVVGWAKRGPTGVIGTNKPDAVETVNSLLEDLQAGKLPPAPEPDPDRVVALLEERGVPYVSIDDWWKLNELEIQAGKEQGRPRVKFVHIDEMLEILGKRVARTAQDTP</sequence>
<evidence type="ECO:0000259" key="12">
    <source>
        <dbReference type="Pfam" id="PF07992"/>
    </source>
</evidence>
<dbReference type="PANTHER" id="PTHR48467:SF1">
    <property type="entry name" value="GLUTAMATE SYNTHASE 1 [NADH], CHLOROPLASTIC-LIKE"/>
    <property type="match status" value="1"/>
</dbReference>
<feature type="domain" description="FAD/NAD(P)-binding" evidence="12">
    <location>
        <begin position="14"/>
        <end position="196"/>
    </location>
</feature>
<dbReference type="OrthoDB" id="9803192at2"/>
<proteinExistence type="inferred from homology"/>
<dbReference type="InterPro" id="IPR055275">
    <property type="entry name" value="Ferredox_Rdtase"/>
</dbReference>
<dbReference type="AlphaFoldDB" id="A0A540VFV6"/>
<dbReference type="InterPro" id="IPR036188">
    <property type="entry name" value="FAD/NAD-bd_sf"/>
</dbReference>
<comment type="cofactor">
    <cofactor evidence="1 9">
        <name>FAD</name>
        <dbReference type="ChEBI" id="CHEBI:57692"/>
    </cofactor>
</comment>
<name>A0A540VFV6_9CHLR</name>
<keyword evidence="14" id="KW-1185">Reference proteome</keyword>
<dbReference type="Pfam" id="PF07992">
    <property type="entry name" value="Pyr_redox_2"/>
    <property type="match status" value="1"/>
</dbReference>
<keyword evidence="4" id="KW-0285">Flavoprotein</keyword>
<evidence type="ECO:0000256" key="6">
    <source>
        <dbReference type="ARBA" id="ARBA00022857"/>
    </source>
</evidence>
<dbReference type="PIRSF" id="PIRSF000362">
    <property type="entry name" value="FNR"/>
    <property type="match status" value="1"/>
</dbReference>
<evidence type="ECO:0000256" key="3">
    <source>
        <dbReference type="ARBA" id="ARBA00013223"/>
    </source>
</evidence>
<dbReference type="EC" id="1.18.1.2" evidence="3"/>
<dbReference type="PRINTS" id="PR00419">
    <property type="entry name" value="ADXRDTASE"/>
</dbReference>
<keyword evidence="5 9" id="KW-0274">FAD</keyword>
<keyword evidence="11" id="KW-1133">Transmembrane helix</keyword>
<keyword evidence="6 10" id="KW-0521">NADP</keyword>
<feature type="binding site" evidence="9">
    <location>
        <position position="43"/>
    </location>
    <ligand>
        <name>FAD</name>
        <dbReference type="ChEBI" id="CHEBI:57692"/>
    </ligand>
</feature>
<reference evidence="13 14" key="1">
    <citation type="submission" date="2019-06" db="EMBL/GenBank/DDBJ databases">
        <title>Genome sequence of Litorilinea aerophila BAA-2444.</title>
        <authorList>
            <person name="Maclea K.S."/>
            <person name="Maurais E.G."/>
            <person name="Iannazzi L.C."/>
        </authorList>
    </citation>
    <scope>NUCLEOTIDE SEQUENCE [LARGE SCALE GENOMIC DNA]</scope>
    <source>
        <strain evidence="13 14">ATCC BAA-2444</strain>
    </source>
</reference>
<evidence type="ECO:0000313" key="13">
    <source>
        <dbReference type="EMBL" id="TQE95640.1"/>
    </source>
</evidence>
<evidence type="ECO:0000313" key="14">
    <source>
        <dbReference type="Proteomes" id="UP000317371"/>
    </source>
</evidence>
<feature type="binding site" evidence="10">
    <location>
        <begin position="202"/>
        <end position="203"/>
    </location>
    <ligand>
        <name>NADP(+)</name>
        <dbReference type="ChEBI" id="CHEBI:58349"/>
    </ligand>
</feature>
<feature type="transmembrane region" description="Helical" evidence="11">
    <location>
        <begin position="12"/>
        <end position="31"/>
    </location>
</feature>
<evidence type="ECO:0000256" key="11">
    <source>
        <dbReference type="SAM" id="Phobius"/>
    </source>
</evidence>
<comment type="similarity">
    <text evidence="2">Belongs to the ferredoxin--NADP reductase type 1 family.</text>
</comment>
<evidence type="ECO:0000256" key="5">
    <source>
        <dbReference type="ARBA" id="ARBA00022827"/>
    </source>
</evidence>
<evidence type="ECO:0000256" key="10">
    <source>
        <dbReference type="PIRSR" id="PIRSR000362-2"/>
    </source>
</evidence>
<comment type="caution">
    <text evidence="13">The sequence shown here is derived from an EMBL/GenBank/DDBJ whole genome shotgun (WGS) entry which is preliminary data.</text>
</comment>